<dbReference type="AlphaFoldDB" id="A0A8I2Z2X2"/>
<feature type="region of interest" description="Disordered" evidence="1">
    <location>
        <begin position="1"/>
        <end position="137"/>
    </location>
</feature>
<reference evidence="2" key="1">
    <citation type="submission" date="2021-03" db="EMBL/GenBank/DDBJ databases">
        <title>Evolutionary innovations through gain and loss of genes in the ectomycorrhizal Boletales.</title>
        <authorList>
            <person name="Wu G."/>
            <person name="Miyauchi S."/>
            <person name="Morin E."/>
            <person name="Yang Z.-L."/>
            <person name="Xu J."/>
            <person name="Martin F.M."/>
        </authorList>
    </citation>
    <scope>NUCLEOTIDE SEQUENCE</scope>
    <source>
        <strain evidence="2">BR01</strain>
    </source>
</reference>
<feature type="compositionally biased region" description="Basic and acidic residues" evidence="1">
    <location>
        <begin position="57"/>
        <end position="70"/>
    </location>
</feature>
<accession>A0A8I2Z2X2</accession>
<dbReference type="EMBL" id="JAGFBS010000001">
    <property type="protein sequence ID" value="KAG6381838.1"/>
    <property type="molecule type" value="Genomic_DNA"/>
</dbReference>
<organism evidence="2 3">
    <name type="scientific">Boletus reticuloceps</name>
    <dbReference type="NCBI Taxonomy" id="495285"/>
    <lineage>
        <taxon>Eukaryota</taxon>
        <taxon>Fungi</taxon>
        <taxon>Dikarya</taxon>
        <taxon>Basidiomycota</taxon>
        <taxon>Agaricomycotina</taxon>
        <taxon>Agaricomycetes</taxon>
        <taxon>Agaricomycetidae</taxon>
        <taxon>Boletales</taxon>
        <taxon>Boletineae</taxon>
        <taxon>Boletaceae</taxon>
        <taxon>Boletoideae</taxon>
        <taxon>Boletus</taxon>
    </lineage>
</organism>
<keyword evidence="3" id="KW-1185">Reference proteome</keyword>
<gene>
    <name evidence="2" type="ORF">JVT61DRAFT_448</name>
</gene>
<evidence type="ECO:0000313" key="3">
    <source>
        <dbReference type="Proteomes" id="UP000683000"/>
    </source>
</evidence>
<protein>
    <submittedName>
        <fullName evidence="2">Uncharacterized protein</fullName>
    </submittedName>
</protein>
<comment type="caution">
    <text evidence="2">The sequence shown here is derived from an EMBL/GenBank/DDBJ whole genome shotgun (WGS) entry which is preliminary data.</text>
</comment>
<evidence type="ECO:0000256" key="1">
    <source>
        <dbReference type="SAM" id="MobiDB-lite"/>
    </source>
</evidence>
<name>A0A8I2Z2X2_9AGAM</name>
<proteinExistence type="predicted"/>
<dbReference type="Proteomes" id="UP000683000">
    <property type="component" value="Unassembled WGS sequence"/>
</dbReference>
<feature type="compositionally biased region" description="Basic and acidic residues" evidence="1">
    <location>
        <begin position="97"/>
        <end position="107"/>
    </location>
</feature>
<evidence type="ECO:0000313" key="2">
    <source>
        <dbReference type="EMBL" id="KAG6381838.1"/>
    </source>
</evidence>
<sequence length="137" mass="15203">MLRRNNKHKPRHRSRNRDQVGHSGDTSWLDFLSHGAPQPSGQQLHMTLPPANGRDTLSWERDRDVEHYTSSERGGNIDKTMTNGTGLMSPSSRKRPRPDSDGVESRRPSPTTRSKVGVGQGSLDTNNDAHGPGVKEE</sequence>
<feature type="compositionally biased region" description="Basic residues" evidence="1">
    <location>
        <begin position="1"/>
        <end position="15"/>
    </location>
</feature>
<feature type="compositionally biased region" description="Polar residues" evidence="1">
    <location>
        <begin position="79"/>
        <end position="88"/>
    </location>
</feature>